<dbReference type="EMBL" id="VWSE01000003">
    <property type="protein sequence ID" value="KAB0290432.1"/>
    <property type="molecule type" value="Genomic_DNA"/>
</dbReference>
<feature type="binding site" evidence="14">
    <location>
        <begin position="27"/>
        <end position="28"/>
    </location>
    <ligand>
        <name>D-ribulose 5-phosphate</name>
        <dbReference type="ChEBI" id="CHEBI:58121"/>
    </ligand>
</feature>
<feature type="site" description="Essential for catalytic activity" evidence="14">
    <location>
        <position position="164"/>
    </location>
</feature>
<organism evidence="18 19">
    <name type="scientific">Vibrio fortis</name>
    <dbReference type="NCBI Taxonomy" id="212667"/>
    <lineage>
        <taxon>Bacteria</taxon>
        <taxon>Pseudomonadati</taxon>
        <taxon>Pseudomonadota</taxon>
        <taxon>Gammaproteobacteria</taxon>
        <taxon>Vibrionales</taxon>
        <taxon>Vibrionaceae</taxon>
        <taxon>Vibrio</taxon>
    </lineage>
</organism>
<evidence type="ECO:0000256" key="4">
    <source>
        <dbReference type="ARBA" id="ARBA00004904"/>
    </source>
</evidence>
<gene>
    <name evidence="14 16" type="primary">ribB</name>
    <name evidence="16" type="ORF">F2P58_05815</name>
    <name evidence="17" type="ORF">F2Z80_02645</name>
    <name evidence="18" type="ORF">VFDL14_16640</name>
</gene>
<dbReference type="NCBIfam" id="TIGR00506">
    <property type="entry name" value="ribB"/>
    <property type="match status" value="1"/>
</dbReference>
<feature type="binding site" evidence="14">
    <location>
        <begin position="140"/>
        <end position="144"/>
    </location>
    <ligand>
        <name>D-ribulose 5-phosphate</name>
        <dbReference type="ChEBI" id="CHEBI:58121"/>
    </ligand>
</feature>
<feature type="site" description="Essential for catalytic activity" evidence="14">
    <location>
        <position position="126"/>
    </location>
</feature>
<evidence type="ECO:0000313" key="20">
    <source>
        <dbReference type="Proteomes" id="UP000326687"/>
    </source>
</evidence>
<evidence type="ECO:0000256" key="1">
    <source>
        <dbReference type="ARBA" id="ARBA00000141"/>
    </source>
</evidence>
<dbReference type="RefSeq" id="WP_032551636.1">
    <property type="nucleotide sequence ID" value="NZ_BTGL01000003.1"/>
</dbReference>
<keyword evidence="9 14" id="KW-0686">Riboflavin biosynthesis</keyword>
<sequence>MPISTPQEIIEDIRLGKMVILMDDEDRENEGDLIMAAEHVTPEAINFMAMFGRGLICLTLTKERSSRLGLAPMVQDNNAQYTTNFTVSIEAAQGVTTGISASDRAVTVQAAVAKEAKAADLVQPGHIFPLTAQEGGVLTRAGHTEAGCDLARLAGCEPASVIVEILNDDGTMARRPDLEVFAEKHDIKLGTIADLIEYRNNTETTIERVAQCHLPTEFGDFELVTYRDTIDNQIHYAMQKGDLTGEAPLVRVHLHDTFTDLLHSDRGTERSWSLDKAMKRIGEEGGVLVILGNEESSDSLIHKVKTFEAQDKNEQPTMAKKQGTSRRVGVGSQILQDLGVQDMRLLSSSTKRYHALGGFGLNVVEYVCE</sequence>
<comment type="function">
    <text evidence="3 14">Catalyzes the conversion of D-ribulose 5-phosphate to formate and 3,4-dihydroxy-2-butanone 4-phosphate.</text>
</comment>
<dbReference type="PIRSF" id="PIRSF001259">
    <property type="entry name" value="RibA"/>
    <property type="match status" value="1"/>
</dbReference>
<dbReference type="Pfam" id="PF00925">
    <property type="entry name" value="GTP_cyclohydro2"/>
    <property type="match status" value="1"/>
</dbReference>
<comment type="catalytic activity">
    <reaction evidence="1 14">
        <text>D-ribulose 5-phosphate = (2S)-2-hydroxy-3-oxobutyl phosphate + formate + H(+)</text>
        <dbReference type="Rhea" id="RHEA:18457"/>
        <dbReference type="ChEBI" id="CHEBI:15378"/>
        <dbReference type="ChEBI" id="CHEBI:15740"/>
        <dbReference type="ChEBI" id="CHEBI:58121"/>
        <dbReference type="ChEBI" id="CHEBI:58830"/>
        <dbReference type="EC" id="4.1.99.12"/>
    </reaction>
</comment>
<dbReference type="SUPFAM" id="SSF142695">
    <property type="entry name" value="RibA-like"/>
    <property type="match status" value="1"/>
</dbReference>
<comment type="similarity">
    <text evidence="14">Belongs to the DHBP synthase family.</text>
</comment>
<evidence type="ECO:0000313" key="18">
    <source>
        <dbReference type="EMBL" id="KDN28186.1"/>
    </source>
</evidence>
<dbReference type="Proteomes" id="UP000027219">
    <property type="component" value="Unassembled WGS sequence"/>
</dbReference>
<dbReference type="InterPro" id="IPR017945">
    <property type="entry name" value="DHBP_synth_RibB-like_a/b_dom"/>
</dbReference>
<comment type="pathway">
    <text evidence="4 14">Cofactor biosynthesis; riboflavin biosynthesis; 2-hydroxy-3-oxobutyl phosphate from D-ribulose 5-phosphate: step 1/1.</text>
</comment>
<dbReference type="GO" id="GO:0008686">
    <property type="term" value="F:3,4-dihydroxy-2-butanone-4-phosphate synthase activity"/>
    <property type="evidence" value="ECO:0007669"/>
    <property type="project" value="UniProtKB-UniRule"/>
</dbReference>
<feature type="binding site" evidence="14">
    <location>
        <position position="28"/>
    </location>
    <ligand>
        <name>Mg(2+)</name>
        <dbReference type="ChEBI" id="CHEBI:18420"/>
        <label>1</label>
    </ligand>
</feature>
<evidence type="ECO:0000256" key="6">
    <source>
        <dbReference type="ARBA" id="ARBA00008976"/>
    </source>
</evidence>
<evidence type="ECO:0000313" key="21">
    <source>
        <dbReference type="Proteomes" id="UP000326789"/>
    </source>
</evidence>
<dbReference type="FunFam" id="3.90.870.10:FF:000001">
    <property type="entry name" value="Riboflavin biosynthesis protein RibBA"/>
    <property type="match status" value="1"/>
</dbReference>
<dbReference type="SUPFAM" id="SSF55821">
    <property type="entry name" value="YrdC/RibB"/>
    <property type="match status" value="1"/>
</dbReference>
<evidence type="ECO:0000259" key="15">
    <source>
        <dbReference type="Pfam" id="PF00925"/>
    </source>
</evidence>
<evidence type="ECO:0000256" key="9">
    <source>
        <dbReference type="ARBA" id="ARBA00022619"/>
    </source>
</evidence>
<evidence type="ECO:0000313" key="16">
    <source>
        <dbReference type="EMBL" id="KAB0290432.1"/>
    </source>
</evidence>
<evidence type="ECO:0000256" key="12">
    <source>
        <dbReference type="ARBA" id="ARBA00023211"/>
    </source>
</evidence>
<keyword evidence="11 14" id="KW-0460">Magnesium</keyword>
<dbReference type="GO" id="GO:0009231">
    <property type="term" value="P:riboflavin biosynthetic process"/>
    <property type="evidence" value="ECO:0007669"/>
    <property type="project" value="UniProtKB-UniRule"/>
</dbReference>
<dbReference type="PANTHER" id="PTHR21327:SF34">
    <property type="entry name" value="3,4-DIHYDROXY-2-BUTANONE 4-PHOSPHATE SYNTHASE"/>
    <property type="match status" value="1"/>
</dbReference>
<evidence type="ECO:0000256" key="2">
    <source>
        <dbReference type="ARBA" id="ARBA00001936"/>
    </source>
</evidence>
<dbReference type="EMBL" id="JFFR01000023">
    <property type="protein sequence ID" value="KDN28186.1"/>
    <property type="molecule type" value="Genomic_DNA"/>
</dbReference>
<keyword evidence="12 14" id="KW-0464">Manganese</keyword>
<comment type="similarity">
    <text evidence="6">In the C-terminal section; belongs to the GTP cyclohydrolase II family.</text>
</comment>
<dbReference type="GO" id="GO:0030145">
    <property type="term" value="F:manganese ion binding"/>
    <property type="evidence" value="ECO:0007669"/>
    <property type="project" value="UniProtKB-UniRule"/>
</dbReference>
<proteinExistence type="inferred from homology"/>
<evidence type="ECO:0000256" key="7">
    <source>
        <dbReference type="ARBA" id="ARBA00012153"/>
    </source>
</evidence>
<dbReference type="AlphaFoldDB" id="A0A066ULB0"/>
<comment type="cofactor">
    <cofactor evidence="2">
        <name>Mn(2+)</name>
        <dbReference type="ChEBI" id="CHEBI:29035"/>
    </cofactor>
</comment>
<evidence type="ECO:0000313" key="19">
    <source>
        <dbReference type="Proteomes" id="UP000027219"/>
    </source>
</evidence>
<feature type="binding site" evidence="14">
    <location>
        <position position="32"/>
    </location>
    <ligand>
        <name>D-ribulose 5-phosphate</name>
        <dbReference type="ChEBI" id="CHEBI:58121"/>
    </ligand>
</feature>
<evidence type="ECO:0000313" key="17">
    <source>
        <dbReference type="EMBL" id="KAB0302919.1"/>
    </source>
</evidence>
<dbReference type="HAMAP" id="MF_00180">
    <property type="entry name" value="RibB"/>
    <property type="match status" value="1"/>
</dbReference>
<keyword evidence="19" id="KW-1185">Reference proteome</keyword>
<keyword evidence="13 14" id="KW-0456">Lyase</keyword>
<dbReference type="EC" id="4.1.99.12" evidence="7 14"/>
<feature type="domain" description="GTP cyclohydrolase II" evidence="15">
    <location>
        <begin position="207"/>
        <end position="367"/>
    </location>
</feature>
<evidence type="ECO:0000256" key="13">
    <source>
        <dbReference type="ARBA" id="ARBA00023239"/>
    </source>
</evidence>
<comment type="caution">
    <text evidence="18">The sequence shown here is derived from an EMBL/GenBank/DDBJ whole genome shotgun (WGS) entry which is preliminary data.</text>
</comment>
<evidence type="ECO:0000256" key="8">
    <source>
        <dbReference type="ARBA" id="ARBA00018836"/>
    </source>
</evidence>
<protein>
    <recommendedName>
        <fullName evidence="8 14">3,4-dihydroxy-2-butanone 4-phosphate synthase</fullName>
        <shortName evidence="14">DHBP synthase</shortName>
        <ecNumber evidence="7 14">4.1.99.12</ecNumber>
    </recommendedName>
</protein>
<dbReference type="Proteomes" id="UP000326687">
    <property type="component" value="Unassembled WGS sequence"/>
</dbReference>
<comment type="similarity">
    <text evidence="5">In the N-terminal section; belongs to the DHBP synthase family.</text>
</comment>
<dbReference type="InterPro" id="IPR000422">
    <property type="entry name" value="DHBP_synthase_RibB"/>
</dbReference>
<dbReference type="Gene3D" id="3.90.870.10">
    <property type="entry name" value="DHBP synthase"/>
    <property type="match status" value="1"/>
</dbReference>
<reference evidence="18 19" key="1">
    <citation type="submission" date="2014-02" db="EMBL/GenBank/DDBJ databases">
        <title>Vibrio fortis Dalian14 Genome Sequencing.</title>
        <authorList>
            <person name="Wang Y."/>
            <person name="Song L."/>
            <person name="Liu G."/>
            <person name="Ding J."/>
        </authorList>
    </citation>
    <scope>NUCLEOTIDE SEQUENCE [LARGE SCALE GENOMIC DNA]</scope>
    <source>
        <strain evidence="18 19">Dalian14</strain>
    </source>
</reference>
<feature type="binding site" evidence="14">
    <location>
        <position position="143"/>
    </location>
    <ligand>
        <name>Mg(2+)</name>
        <dbReference type="ChEBI" id="CHEBI:18420"/>
        <label>2</label>
    </ligand>
</feature>
<keyword evidence="10 14" id="KW-0479">Metal-binding</keyword>
<dbReference type="GO" id="GO:0003935">
    <property type="term" value="F:GTP cyclohydrolase II activity"/>
    <property type="evidence" value="ECO:0007669"/>
    <property type="project" value="TreeGrafter"/>
</dbReference>
<evidence type="ECO:0000256" key="5">
    <source>
        <dbReference type="ARBA" id="ARBA00005520"/>
    </source>
</evidence>
<evidence type="ECO:0000256" key="10">
    <source>
        <dbReference type="ARBA" id="ARBA00022723"/>
    </source>
</evidence>
<dbReference type="UniPathway" id="UPA00275">
    <property type="reaction ID" value="UER00399"/>
</dbReference>
<reference evidence="17 20" key="2">
    <citation type="submission" date="2019-09" db="EMBL/GenBank/DDBJ databases">
        <title>Vibrio Fortis S7-72.</title>
        <authorList>
            <person name="Das S.K."/>
        </authorList>
    </citation>
    <scope>NUCLEOTIDE SEQUENCE [LARGE SCALE GENOMIC DNA]</scope>
    <source>
        <strain evidence="17 20">S7-72</strain>
    </source>
</reference>
<dbReference type="InterPro" id="IPR036144">
    <property type="entry name" value="RibA-like_sf"/>
</dbReference>
<comment type="cofactor">
    <cofactor evidence="14">
        <name>Mg(2+)</name>
        <dbReference type="ChEBI" id="CHEBI:18420"/>
    </cofactor>
    <cofactor evidence="14">
        <name>Mn(2+)</name>
        <dbReference type="ChEBI" id="CHEBI:29035"/>
    </cofactor>
    <text evidence="14">Binds 2 divalent metal cations per subunit. Magnesium or manganese.</text>
</comment>
<reference evidence="16 21" key="3">
    <citation type="submission" date="2019-09" db="EMBL/GenBank/DDBJ databases">
        <title>Whole genome sequence of Vibrio fortis.</title>
        <authorList>
            <person name="Das S.K."/>
        </authorList>
    </citation>
    <scope>NUCLEOTIDE SEQUENCE [LARGE SCALE GENOMIC DNA]</scope>
    <source>
        <strain evidence="16 21">AN60</strain>
    </source>
</reference>
<comment type="subunit">
    <text evidence="14">Homodimer.</text>
</comment>
<feature type="binding site" evidence="14">
    <location>
        <position position="28"/>
    </location>
    <ligand>
        <name>Mg(2+)</name>
        <dbReference type="ChEBI" id="CHEBI:18420"/>
        <label>2</label>
    </ligand>
</feature>
<accession>A0A066ULB0</accession>
<evidence type="ECO:0000256" key="11">
    <source>
        <dbReference type="ARBA" id="ARBA00022842"/>
    </source>
</evidence>
<dbReference type="GO" id="GO:0005829">
    <property type="term" value="C:cytosol"/>
    <property type="evidence" value="ECO:0007669"/>
    <property type="project" value="TreeGrafter"/>
</dbReference>
<dbReference type="EMBL" id="VXDD01000001">
    <property type="protein sequence ID" value="KAB0302919.1"/>
    <property type="molecule type" value="Genomic_DNA"/>
</dbReference>
<dbReference type="STRING" id="212667.VFDL14_16640"/>
<dbReference type="Proteomes" id="UP000326789">
    <property type="component" value="Unassembled WGS sequence"/>
</dbReference>
<dbReference type="Gene3D" id="3.40.50.10990">
    <property type="entry name" value="GTP cyclohydrolase II"/>
    <property type="match status" value="1"/>
</dbReference>
<dbReference type="InterPro" id="IPR032677">
    <property type="entry name" value="GTP_cyclohydro_II"/>
</dbReference>
<dbReference type="GO" id="GO:0000287">
    <property type="term" value="F:magnesium ion binding"/>
    <property type="evidence" value="ECO:0007669"/>
    <property type="project" value="UniProtKB-UniRule"/>
</dbReference>
<dbReference type="Pfam" id="PF00926">
    <property type="entry name" value="DHBP_synthase"/>
    <property type="match status" value="1"/>
</dbReference>
<evidence type="ECO:0000256" key="3">
    <source>
        <dbReference type="ARBA" id="ARBA00002284"/>
    </source>
</evidence>
<dbReference type="NCBIfam" id="NF010626">
    <property type="entry name" value="PRK14019.1"/>
    <property type="match status" value="1"/>
</dbReference>
<evidence type="ECO:0000256" key="14">
    <source>
        <dbReference type="HAMAP-Rule" id="MF_00180"/>
    </source>
</evidence>
<dbReference type="PANTHER" id="PTHR21327">
    <property type="entry name" value="GTP CYCLOHYDROLASE II-RELATED"/>
    <property type="match status" value="1"/>
</dbReference>
<name>A0A066ULB0_9VIBR</name>
<dbReference type="OrthoDB" id="9793111at2"/>